<proteinExistence type="predicted"/>
<reference evidence="1" key="5">
    <citation type="journal article" date="2021" name="G3 (Bethesda)">
        <title>Aegilops tauschii genome assembly Aet v5.0 features greater sequence contiguity and improved annotation.</title>
        <authorList>
            <person name="Wang L."/>
            <person name="Zhu T."/>
            <person name="Rodriguez J.C."/>
            <person name="Deal K.R."/>
            <person name="Dubcovsky J."/>
            <person name="McGuire P.E."/>
            <person name="Lux T."/>
            <person name="Spannagl M."/>
            <person name="Mayer K.F.X."/>
            <person name="Baldrich P."/>
            <person name="Meyers B.C."/>
            <person name="Huo N."/>
            <person name="Gu Y.Q."/>
            <person name="Zhou H."/>
            <person name="Devos K.M."/>
            <person name="Bennetzen J.L."/>
            <person name="Unver T."/>
            <person name="Budak H."/>
            <person name="Gulick P.J."/>
            <person name="Galiba G."/>
            <person name="Kalapos B."/>
            <person name="Nelson D.R."/>
            <person name="Li P."/>
            <person name="You F.M."/>
            <person name="Luo M.C."/>
            <person name="Dvorak J."/>
        </authorList>
    </citation>
    <scope>NUCLEOTIDE SEQUENCE [LARGE SCALE GENOMIC DNA]</scope>
    <source>
        <strain evidence="1">cv. AL8/78</strain>
    </source>
</reference>
<evidence type="ECO:0000313" key="2">
    <source>
        <dbReference type="Proteomes" id="UP000015105"/>
    </source>
</evidence>
<organism evidence="1 2">
    <name type="scientific">Aegilops tauschii subsp. strangulata</name>
    <name type="common">Goatgrass</name>
    <dbReference type="NCBI Taxonomy" id="200361"/>
    <lineage>
        <taxon>Eukaryota</taxon>
        <taxon>Viridiplantae</taxon>
        <taxon>Streptophyta</taxon>
        <taxon>Embryophyta</taxon>
        <taxon>Tracheophyta</taxon>
        <taxon>Spermatophyta</taxon>
        <taxon>Magnoliopsida</taxon>
        <taxon>Liliopsida</taxon>
        <taxon>Poales</taxon>
        <taxon>Poaceae</taxon>
        <taxon>BOP clade</taxon>
        <taxon>Pooideae</taxon>
        <taxon>Triticodae</taxon>
        <taxon>Triticeae</taxon>
        <taxon>Triticinae</taxon>
        <taxon>Aegilops</taxon>
    </lineage>
</organism>
<reference evidence="2" key="1">
    <citation type="journal article" date="2014" name="Science">
        <title>Ancient hybridizations among the ancestral genomes of bread wheat.</title>
        <authorList>
            <consortium name="International Wheat Genome Sequencing Consortium,"/>
            <person name="Marcussen T."/>
            <person name="Sandve S.R."/>
            <person name="Heier L."/>
            <person name="Spannagl M."/>
            <person name="Pfeifer M."/>
            <person name="Jakobsen K.S."/>
            <person name="Wulff B.B."/>
            <person name="Steuernagel B."/>
            <person name="Mayer K.F."/>
            <person name="Olsen O.A."/>
        </authorList>
    </citation>
    <scope>NUCLEOTIDE SEQUENCE [LARGE SCALE GENOMIC DNA]</scope>
    <source>
        <strain evidence="2">cv. AL8/78</strain>
    </source>
</reference>
<reference evidence="1" key="4">
    <citation type="submission" date="2019-03" db="UniProtKB">
        <authorList>
            <consortium name="EnsemblPlants"/>
        </authorList>
    </citation>
    <scope>IDENTIFICATION</scope>
</reference>
<sequence length="80" mass="8754">VPNGALKRKFTFPSSSGTNVCIAQCSIQTIFQVKIIPWTQLPQTPLTTYIGSTKPDTEPLKISIDSNLDQQHRIDAISGP</sequence>
<dbReference type="EnsemblPlants" id="AET7Gv21135400.6">
    <property type="protein sequence ID" value="AET7Gv21135400.6"/>
    <property type="gene ID" value="AET7Gv21135400"/>
</dbReference>
<keyword evidence="2" id="KW-1185">Reference proteome</keyword>
<dbReference type="Gramene" id="AET7Gv21135400.6">
    <property type="protein sequence ID" value="AET7Gv21135400.6"/>
    <property type="gene ID" value="AET7Gv21135400"/>
</dbReference>
<accession>A0A453SXB0</accession>
<reference evidence="1" key="3">
    <citation type="journal article" date="2017" name="Nature">
        <title>Genome sequence of the progenitor of the wheat D genome Aegilops tauschii.</title>
        <authorList>
            <person name="Luo M.C."/>
            <person name="Gu Y.Q."/>
            <person name="Puiu D."/>
            <person name="Wang H."/>
            <person name="Twardziok S.O."/>
            <person name="Deal K.R."/>
            <person name="Huo N."/>
            <person name="Zhu T."/>
            <person name="Wang L."/>
            <person name="Wang Y."/>
            <person name="McGuire P.E."/>
            <person name="Liu S."/>
            <person name="Long H."/>
            <person name="Ramasamy R.K."/>
            <person name="Rodriguez J.C."/>
            <person name="Van S.L."/>
            <person name="Yuan L."/>
            <person name="Wang Z."/>
            <person name="Xia Z."/>
            <person name="Xiao L."/>
            <person name="Anderson O.D."/>
            <person name="Ouyang S."/>
            <person name="Liang Y."/>
            <person name="Zimin A.V."/>
            <person name="Pertea G."/>
            <person name="Qi P."/>
            <person name="Bennetzen J.L."/>
            <person name="Dai X."/>
            <person name="Dawson M.W."/>
            <person name="Muller H.G."/>
            <person name="Kugler K."/>
            <person name="Rivarola-Duarte L."/>
            <person name="Spannagl M."/>
            <person name="Mayer K.F.X."/>
            <person name="Lu F.H."/>
            <person name="Bevan M.W."/>
            <person name="Leroy P."/>
            <person name="Li P."/>
            <person name="You F.M."/>
            <person name="Sun Q."/>
            <person name="Liu Z."/>
            <person name="Lyons E."/>
            <person name="Wicker T."/>
            <person name="Salzberg S.L."/>
            <person name="Devos K.M."/>
            <person name="Dvorak J."/>
        </authorList>
    </citation>
    <scope>NUCLEOTIDE SEQUENCE [LARGE SCALE GENOMIC DNA]</scope>
    <source>
        <strain evidence="1">cv. AL8/78</strain>
    </source>
</reference>
<name>A0A453SXB0_AEGTS</name>
<evidence type="ECO:0000313" key="1">
    <source>
        <dbReference type="EnsemblPlants" id="AET7Gv21135400.6"/>
    </source>
</evidence>
<dbReference type="Proteomes" id="UP000015105">
    <property type="component" value="Chromosome 7D"/>
</dbReference>
<protein>
    <submittedName>
        <fullName evidence="1">Uncharacterized protein</fullName>
    </submittedName>
</protein>
<reference evidence="2" key="2">
    <citation type="journal article" date="2017" name="Nat. Plants">
        <title>The Aegilops tauschii genome reveals multiple impacts of transposons.</title>
        <authorList>
            <person name="Zhao G."/>
            <person name="Zou C."/>
            <person name="Li K."/>
            <person name="Wang K."/>
            <person name="Li T."/>
            <person name="Gao L."/>
            <person name="Zhang X."/>
            <person name="Wang H."/>
            <person name="Yang Z."/>
            <person name="Liu X."/>
            <person name="Jiang W."/>
            <person name="Mao L."/>
            <person name="Kong X."/>
            <person name="Jiao Y."/>
            <person name="Jia J."/>
        </authorList>
    </citation>
    <scope>NUCLEOTIDE SEQUENCE [LARGE SCALE GENOMIC DNA]</scope>
    <source>
        <strain evidence="2">cv. AL8/78</strain>
    </source>
</reference>
<dbReference type="AlphaFoldDB" id="A0A453SXB0"/>